<feature type="domain" description="4'-phosphopantetheinyl transferase" evidence="6">
    <location>
        <begin position="104"/>
        <end position="208"/>
    </location>
</feature>
<keyword evidence="4" id="KW-0479">Metal-binding</keyword>
<dbReference type="EMBL" id="FOTS01000013">
    <property type="protein sequence ID" value="SFL67688.1"/>
    <property type="molecule type" value="Genomic_DNA"/>
</dbReference>
<comment type="cofactor">
    <cofactor evidence="1">
        <name>Mg(2+)</name>
        <dbReference type="ChEBI" id="CHEBI:18420"/>
    </cofactor>
</comment>
<feature type="domain" description="4'-phosphopantetheinyl transferase N-terminal" evidence="7">
    <location>
        <begin position="22"/>
        <end position="99"/>
    </location>
</feature>
<dbReference type="AlphaFoldDB" id="A0A1I4JM56"/>
<evidence type="ECO:0000256" key="2">
    <source>
        <dbReference type="ARBA" id="ARBA00010990"/>
    </source>
</evidence>
<dbReference type="Proteomes" id="UP000199520">
    <property type="component" value="Unassembled WGS sequence"/>
</dbReference>
<dbReference type="GO" id="GO:0005829">
    <property type="term" value="C:cytosol"/>
    <property type="evidence" value="ECO:0007669"/>
    <property type="project" value="TreeGrafter"/>
</dbReference>
<protein>
    <submittedName>
        <fullName evidence="8">4'-phosphopantetheinyl transferase</fullName>
    </submittedName>
</protein>
<evidence type="ECO:0000313" key="9">
    <source>
        <dbReference type="Proteomes" id="UP000199520"/>
    </source>
</evidence>
<dbReference type="STRING" id="1123291.SAMN04490355_101322"/>
<evidence type="ECO:0000259" key="7">
    <source>
        <dbReference type="Pfam" id="PF22624"/>
    </source>
</evidence>
<evidence type="ECO:0000256" key="4">
    <source>
        <dbReference type="ARBA" id="ARBA00022723"/>
    </source>
</evidence>
<dbReference type="PANTHER" id="PTHR12215">
    <property type="entry name" value="PHOSPHOPANTETHEINE TRANSFERASE"/>
    <property type="match status" value="1"/>
</dbReference>
<dbReference type="InterPro" id="IPR008278">
    <property type="entry name" value="4-PPantetheinyl_Trfase_dom"/>
</dbReference>
<dbReference type="GO" id="GO:0000287">
    <property type="term" value="F:magnesium ion binding"/>
    <property type="evidence" value="ECO:0007669"/>
    <property type="project" value="InterPro"/>
</dbReference>
<dbReference type="NCBIfam" id="TIGR00556">
    <property type="entry name" value="pantethn_trn"/>
    <property type="match status" value="1"/>
</dbReference>
<dbReference type="PANTHER" id="PTHR12215:SF10">
    <property type="entry name" value="L-AMINOADIPATE-SEMIALDEHYDE DEHYDROGENASE-PHOSPHOPANTETHEINYL TRANSFERASE"/>
    <property type="match status" value="1"/>
</dbReference>
<dbReference type="SUPFAM" id="SSF56214">
    <property type="entry name" value="4'-phosphopantetheinyl transferase"/>
    <property type="match status" value="2"/>
</dbReference>
<reference evidence="9" key="1">
    <citation type="submission" date="2016-10" db="EMBL/GenBank/DDBJ databases">
        <authorList>
            <person name="Varghese N."/>
            <person name="Submissions S."/>
        </authorList>
    </citation>
    <scope>NUCLEOTIDE SEQUENCE [LARGE SCALE GENOMIC DNA]</scope>
    <source>
        <strain evidence="9">DSM 13327</strain>
    </source>
</reference>
<dbReference type="Pfam" id="PF22624">
    <property type="entry name" value="AASDHPPT_N"/>
    <property type="match status" value="1"/>
</dbReference>
<keyword evidence="9" id="KW-1185">Reference proteome</keyword>
<proteinExistence type="inferred from homology"/>
<dbReference type="GO" id="GO:0019878">
    <property type="term" value="P:lysine biosynthetic process via aminoadipic acid"/>
    <property type="evidence" value="ECO:0007669"/>
    <property type="project" value="TreeGrafter"/>
</dbReference>
<evidence type="ECO:0000256" key="3">
    <source>
        <dbReference type="ARBA" id="ARBA00022679"/>
    </source>
</evidence>
<accession>A0A1I4JM56</accession>
<organism evidence="8 9">
    <name type="scientific">Pelosinus propionicus DSM 13327</name>
    <dbReference type="NCBI Taxonomy" id="1123291"/>
    <lineage>
        <taxon>Bacteria</taxon>
        <taxon>Bacillati</taxon>
        <taxon>Bacillota</taxon>
        <taxon>Negativicutes</taxon>
        <taxon>Selenomonadales</taxon>
        <taxon>Sporomusaceae</taxon>
        <taxon>Pelosinus</taxon>
    </lineage>
</organism>
<keyword evidence="5" id="KW-0460">Magnesium</keyword>
<evidence type="ECO:0000259" key="6">
    <source>
        <dbReference type="Pfam" id="PF01648"/>
    </source>
</evidence>
<name>A0A1I4JM56_9FIRM</name>
<keyword evidence="3 8" id="KW-0808">Transferase</keyword>
<sequence length="243" mass="28855">MIELYLCELPKERNQIVLEKLLPHMSYEKQERIKKIVKINDAYRTLLGELLVRFALYKRYGSVPEQLEFDKNFYGKPFLCQYPFFHYNVSHSGDWVACVVHNKRIGVDIEKILPFDWQMAKGFFTRGEYWDLLNTKKERNTFFYDIWTLKESYVKAQGRGLSIPLNSFSVRKHTSDRITLTDMKTGKVITDFTCKQYKLNNQYRLSVCVNHDNKNHFAKLPFLVTFHKICNDLKISLAQIKSQ</sequence>
<dbReference type="InterPro" id="IPR004568">
    <property type="entry name" value="Ppantetheine-prot_Trfase_dom"/>
</dbReference>
<dbReference type="InterPro" id="IPR055066">
    <property type="entry name" value="AASDHPPT_N"/>
</dbReference>
<dbReference type="OrthoDB" id="9808281at2"/>
<evidence type="ECO:0000313" key="8">
    <source>
        <dbReference type="EMBL" id="SFL67688.1"/>
    </source>
</evidence>
<evidence type="ECO:0000256" key="1">
    <source>
        <dbReference type="ARBA" id="ARBA00001946"/>
    </source>
</evidence>
<comment type="similarity">
    <text evidence="2">Belongs to the P-Pant transferase superfamily. Gsp/Sfp/HetI/AcpT family.</text>
</comment>
<dbReference type="GO" id="GO:0008897">
    <property type="term" value="F:holo-[acyl-carrier-protein] synthase activity"/>
    <property type="evidence" value="ECO:0007669"/>
    <property type="project" value="InterPro"/>
</dbReference>
<dbReference type="InterPro" id="IPR050559">
    <property type="entry name" value="P-Pant_transferase_sf"/>
</dbReference>
<dbReference type="Pfam" id="PF01648">
    <property type="entry name" value="ACPS"/>
    <property type="match status" value="1"/>
</dbReference>
<dbReference type="RefSeq" id="WP_090935405.1">
    <property type="nucleotide sequence ID" value="NZ_FOTS01000013.1"/>
</dbReference>
<gene>
    <name evidence="8" type="ORF">SAMN04490355_101322</name>
</gene>
<evidence type="ECO:0000256" key="5">
    <source>
        <dbReference type="ARBA" id="ARBA00022842"/>
    </source>
</evidence>
<dbReference type="Gene3D" id="3.90.470.20">
    <property type="entry name" value="4'-phosphopantetheinyl transferase domain"/>
    <property type="match status" value="2"/>
</dbReference>
<dbReference type="InterPro" id="IPR037143">
    <property type="entry name" value="4-PPantetheinyl_Trfase_dom_sf"/>
</dbReference>
<dbReference type="GO" id="GO:0006633">
    <property type="term" value="P:fatty acid biosynthetic process"/>
    <property type="evidence" value="ECO:0007669"/>
    <property type="project" value="InterPro"/>
</dbReference>